<dbReference type="InterPro" id="IPR011096">
    <property type="entry name" value="FTP_domain"/>
</dbReference>
<dbReference type="InterPro" id="IPR001570">
    <property type="entry name" value="Peptidase_M4_C_domain"/>
</dbReference>
<evidence type="ECO:0000256" key="4">
    <source>
        <dbReference type="ARBA" id="ARBA00022729"/>
    </source>
</evidence>
<evidence type="ECO:0000256" key="8">
    <source>
        <dbReference type="PIRSR" id="PIRSR623612-1"/>
    </source>
</evidence>
<sequence length="1037" mass="114970">MKTFTLRYFALCGLLFSTVLLAAQIKPHLDLVKKNTGPAHRLEDMRIQPFQPAIPTTARPFDITDFQYRTLPHPVLQKNTNASIKIQYTDRSGTPAAIYGETSEARAVRDTEQKIFVQLKALREYLRIENPGQEFRIVSRQEGKNGYVHYKLQQYLEDVPVYGGELTIHLRDNEIELLNGSSYPTPKISRVAPAYSVEKAQQKAMLEARKITPEQKLTKFQQEVMGLQTFQSELFIHYPDGPQGAARLVWRVEVVPNVYHREAYFIDAHTGDVLRHQSLLCKAHSAELPFNGPAVGTATDLLGQNRTINSYEIGGTYLMIDASRPMFNSSLQFDPADPRGVIWTLDAEDQTPIENDSFSVAQILGNSPNDWDSPIAVSAHYNAGQAYEYFRSTFGRNSINGRGGTIVSIINVTDEDSTSLENAFWSGSAMFYGNGGDVFQPLARALDVAGHEMSHGVVQTTANLEYLSQSGALNESFADIFGAMIDRDNWQIGEDIVSTNFFPSGALRDLSNPHNGTNNPNQHFWQPEHMDEYVDLPETEEGDNGGVHINSGIPNRAYYLFATAVGKDVAEQVYYNALDNYLTRFAQFSDLRISVLASAGELYNNSVVQAAASAFDQVGITEEEASEEPEDVQINPGNQVVLFASGNRQALNLYNYNGEPISEPFIDENVISKPSVSDDGSIILFVDNDQNIQLIEIDWLGGTYTQLALTDDGRWRTAAISKDGRLLAALTDDFDDQLYIYRLDTGDGRAYTLDNPTTAEGISTGTVAYADILEWGLNGSSVMYDAKSTISKVDGTIEFWDIGFIDVWDPNTDNFGSGYITKLFTGLPEGVSVGNPTFSKNSPFIIALDYIDETEGTYSMIGVNVVTGETGHIFNNSDLSFPNYSVDDSEIIFDGFNSSGNRVLGRIALASDKINRDGDAFIFISGESGARWGIVFATGDRELSTDTEELEIQAAGLKAYPNPVQDQLQIELESPAAEMTSIRLFDPLGRNVYSQQEMLSTGLQKLSLPLGNLSPGNYVLDIRQSNRRWVERIVKLR</sequence>
<evidence type="ECO:0000259" key="12">
    <source>
        <dbReference type="Pfam" id="PF07504"/>
    </source>
</evidence>
<dbReference type="Gene3D" id="2.120.10.30">
    <property type="entry name" value="TolB, C-terminal domain"/>
    <property type="match status" value="1"/>
</dbReference>
<evidence type="ECO:0000313" key="15">
    <source>
        <dbReference type="Proteomes" id="UP000223913"/>
    </source>
</evidence>
<dbReference type="GO" id="GO:0004222">
    <property type="term" value="F:metalloendopeptidase activity"/>
    <property type="evidence" value="ECO:0007669"/>
    <property type="project" value="InterPro"/>
</dbReference>
<feature type="signal peptide" evidence="9">
    <location>
        <begin position="1"/>
        <end position="22"/>
    </location>
</feature>
<dbReference type="Gene3D" id="3.10.170.10">
    <property type="match status" value="1"/>
</dbReference>
<reference evidence="14 15" key="1">
    <citation type="submission" date="2017-10" db="EMBL/GenBank/DDBJ databases">
        <title>The draft genome sequence of Lewinella nigricans NBRC 102662.</title>
        <authorList>
            <person name="Wang K."/>
        </authorList>
    </citation>
    <scope>NUCLEOTIDE SEQUENCE [LARGE SCALE GENOMIC DNA]</scope>
    <source>
        <strain evidence="14 15">NBRC 102662</strain>
    </source>
</reference>
<evidence type="ECO:0000259" key="13">
    <source>
        <dbReference type="Pfam" id="PF18962"/>
    </source>
</evidence>
<feature type="domain" description="Secretion system C-terminal sorting" evidence="13">
    <location>
        <begin position="960"/>
        <end position="1033"/>
    </location>
</feature>
<evidence type="ECO:0000259" key="11">
    <source>
        <dbReference type="Pfam" id="PF02868"/>
    </source>
</evidence>
<evidence type="ECO:0000256" key="7">
    <source>
        <dbReference type="ARBA" id="ARBA00023049"/>
    </source>
</evidence>
<feature type="domain" description="Peptidase M4 C-terminal" evidence="11">
    <location>
        <begin position="462"/>
        <end position="620"/>
    </location>
</feature>
<dbReference type="PANTHER" id="PTHR33794:SF1">
    <property type="entry name" value="BACILLOLYSIN"/>
    <property type="match status" value="1"/>
</dbReference>
<keyword evidence="5" id="KW-0378">Hydrolase</keyword>
<dbReference type="InterPro" id="IPR011042">
    <property type="entry name" value="6-blade_b-propeller_TolB-like"/>
</dbReference>
<dbReference type="Pfam" id="PF18962">
    <property type="entry name" value="Por_Secre_tail"/>
    <property type="match status" value="1"/>
</dbReference>
<dbReference type="InterPro" id="IPR013856">
    <property type="entry name" value="Peptidase_M4_domain"/>
</dbReference>
<dbReference type="Gene3D" id="1.10.390.10">
    <property type="entry name" value="Neutral Protease Domain 2"/>
    <property type="match status" value="1"/>
</dbReference>
<feature type="domain" description="Peptidase M4" evidence="10">
    <location>
        <begin position="296"/>
        <end position="459"/>
    </location>
</feature>
<evidence type="ECO:0000256" key="6">
    <source>
        <dbReference type="ARBA" id="ARBA00022833"/>
    </source>
</evidence>
<dbReference type="GO" id="GO:0006508">
    <property type="term" value="P:proteolysis"/>
    <property type="evidence" value="ECO:0007669"/>
    <property type="project" value="UniProtKB-KW"/>
</dbReference>
<dbReference type="Pfam" id="PF02868">
    <property type="entry name" value="Peptidase_M4_C"/>
    <property type="match status" value="1"/>
</dbReference>
<dbReference type="SUPFAM" id="SSF82171">
    <property type="entry name" value="DPP6 N-terminal domain-like"/>
    <property type="match status" value="1"/>
</dbReference>
<evidence type="ECO:0000256" key="5">
    <source>
        <dbReference type="ARBA" id="ARBA00022801"/>
    </source>
</evidence>
<dbReference type="RefSeq" id="WP_099152245.1">
    <property type="nucleotide sequence ID" value="NZ_PDUD01000026.1"/>
</dbReference>
<dbReference type="InterPro" id="IPR027268">
    <property type="entry name" value="Peptidase_M4/M1_CTD_sf"/>
</dbReference>
<dbReference type="Pfam" id="PF01447">
    <property type="entry name" value="Peptidase_M4"/>
    <property type="match status" value="1"/>
</dbReference>
<comment type="similarity">
    <text evidence="1">Belongs to the peptidase M4 family.</text>
</comment>
<dbReference type="InterPro" id="IPR026444">
    <property type="entry name" value="Secre_tail"/>
</dbReference>
<dbReference type="Pfam" id="PF07504">
    <property type="entry name" value="FTP"/>
    <property type="match status" value="1"/>
</dbReference>
<evidence type="ECO:0000313" key="14">
    <source>
        <dbReference type="EMBL" id="PHN04219.1"/>
    </source>
</evidence>
<evidence type="ECO:0000256" key="2">
    <source>
        <dbReference type="ARBA" id="ARBA00022670"/>
    </source>
</evidence>
<gene>
    <name evidence="14" type="ORF">CRP01_21910</name>
</gene>
<keyword evidence="7" id="KW-0482">Metalloprotease</keyword>
<dbReference type="InterPro" id="IPR023612">
    <property type="entry name" value="Peptidase_M4"/>
</dbReference>
<dbReference type="NCBIfam" id="TIGR04183">
    <property type="entry name" value="Por_Secre_tail"/>
    <property type="match status" value="1"/>
</dbReference>
<evidence type="ECO:0000259" key="10">
    <source>
        <dbReference type="Pfam" id="PF01447"/>
    </source>
</evidence>
<dbReference type="SUPFAM" id="SSF55486">
    <property type="entry name" value="Metalloproteases ('zincins'), catalytic domain"/>
    <property type="match status" value="1"/>
</dbReference>
<organism evidence="14 15">
    <name type="scientific">Flavilitoribacter nigricans (strain ATCC 23147 / DSM 23189 / NBRC 102662 / NCIMB 1420 / SS-2)</name>
    <name type="common">Lewinella nigricans</name>
    <dbReference type="NCBI Taxonomy" id="1122177"/>
    <lineage>
        <taxon>Bacteria</taxon>
        <taxon>Pseudomonadati</taxon>
        <taxon>Bacteroidota</taxon>
        <taxon>Saprospiria</taxon>
        <taxon>Saprospirales</taxon>
        <taxon>Lewinellaceae</taxon>
        <taxon>Flavilitoribacter</taxon>
    </lineage>
</organism>
<keyword evidence="6" id="KW-0862">Zinc</keyword>
<dbReference type="Gene3D" id="3.10.450.490">
    <property type="match status" value="1"/>
</dbReference>
<dbReference type="CDD" id="cd09597">
    <property type="entry name" value="M4_TLP"/>
    <property type="match status" value="1"/>
</dbReference>
<feature type="active site" description="Proton donor" evidence="8">
    <location>
        <position position="548"/>
    </location>
</feature>
<dbReference type="EMBL" id="PDUD01000026">
    <property type="protein sequence ID" value="PHN04219.1"/>
    <property type="molecule type" value="Genomic_DNA"/>
</dbReference>
<dbReference type="PRINTS" id="PR00730">
    <property type="entry name" value="THERMOLYSIN"/>
</dbReference>
<dbReference type="InterPro" id="IPR050728">
    <property type="entry name" value="Zinc_Metalloprotease_M4"/>
</dbReference>
<keyword evidence="2 14" id="KW-0645">Protease</keyword>
<protein>
    <submittedName>
        <fullName evidence="14">Neutral protease</fullName>
    </submittedName>
</protein>
<keyword evidence="3" id="KW-0479">Metal-binding</keyword>
<feature type="active site" evidence="8">
    <location>
        <position position="452"/>
    </location>
</feature>
<feature type="chain" id="PRO_5012994206" evidence="9">
    <location>
        <begin position="23"/>
        <end position="1037"/>
    </location>
</feature>
<evidence type="ECO:0000256" key="3">
    <source>
        <dbReference type="ARBA" id="ARBA00022723"/>
    </source>
</evidence>
<dbReference type="AlphaFoldDB" id="A0A2D0N7V6"/>
<feature type="domain" description="FTP" evidence="12">
    <location>
        <begin position="134"/>
        <end position="181"/>
    </location>
</feature>
<evidence type="ECO:0000256" key="1">
    <source>
        <dbReference type="ARBA" id="ARBA00009388"/>
    </source>
</evidence>
<dbReference type="OrthoDB" id="291295at2"/>
<dbReference type="PANTHER" id="PTHR33794">
    <property type="entry name" value="BACILLOLYSIN"/>
    <property type="match status" value="1"/>
</dbReference>
<comment type="caution">
    <text evidence="14">The sequence shown here is derived from an EMBL/GenBank/DDBJ whole genome shotgun (WGS) entry which is preliminary data.</text>
</comment>
<keyword evidence="15" id="KW-1185">Reference proteome</keyword>
<evidence type="ECO:0000256" key="9">
    <source>
        <dbReference type="SAM" id="SignalP"/>
    </source>
</evidence>
<dbReference type="Proteomes" id="UP000223913">
    <property type="component" value="Unassembled WGS sequence"/>
</dbReference>
<keyword evidence="4 9" id="KW-0732">Signal</keyword>
<dbReference type="GO" id="GO:0046872">
    <property type="term" value="F:metal ion binding"/>
    <property type="evidence" value="ECO:0007669"/>
    <property type="project" value="UniProtKB-KW"/>
</dbReference>
<proteinExistence type="inferred from homology"/>
<accession>A0A2D0N7V6</accession>
<name>A0A2D0N7V6_FLAN2</name>